<feature type="domain" description="C2H2-type" evidence="10">
    <location>
        <begin position="416"/>
        <end position="442"/>
    </location>
</feature>
<dbReference type="SMART" id="SM00868">
    <property type="entry name" value="zf-AD"/>
    <property type="match status" value="1"/>
</dbReference>
<dbReference type="SUPFAM" id="SSF57667">
    <property type="entry name" value="beta-beta-alpha zinc fingers"/>
    <property type="match status" value="5"/>
</dbReference>
<dbReference type="GO" id="GO:0006357">
    <property type="term" value="P:regulation of transcription by RNA polymerase II"/>
    <property type="evidence" value="ECO:0007669"/>
    <property type="project" value="TreeGrafter"/>
</dbReference>
<dbReference type="InterPro" id="IPR012934">
    <property type="entry name" value="Znf_AD"/>
</dbReference>
<sequence>MKSMDFKNICRICLESNKQTFDIYNSYYAKKKVLYCEMLSNCTKLRPLERDGLPRLICKDCSRQLKRTYAFNKQCENSEKTLRSYLKNPLYHTSVNESLIEINIDDIKTENIDVKEENTELTLKHNRATFNLKEEKINDAGDDSGWDADDDNVILGQIKQKKSLTESLEHNDNIIESRKWGIELENRTQEKTNKNVDDILVERKKLCKRKIREKIEPVVHQCDVCGKCLSTKSNLKAHKICHTNLRPFRCDDCPATFRGYSALFQHRKVHSGAQAYHCEYCSKPFRRRTGLINHIRAHTGEKLHSCTICFKNFVQKAQLSTHMKRHKGDKSYLCQECGKGFSVKSDLTVHQRTHNGEKPYACHLCEKTFATSGNLSIHVRIHNKEVKYTCPECQRGFVTYSSYTVHVKRHRGQRDYRCDCGKTFYTSSALKQHRVVHSGLKRYQCKLCERRFAQPSHLTRHFRRDHAPPDAPLPPPHHFRRVLTDADLAPAALRPDPPAP</sequence>
<dbReference type="SUPFAM" id="SSF57716">
    <property type="entry name" value="Glucocorticoid receptor-like (DNA-binding domain)"/>
    <property type="match status" value="1"/>
</dbReference>
<proteinExistence type="predicted"/>
<keyword evidence="5 9" id="KW-0862">Zinc</keyword>
<dbReference type="AlphaFoldDB" id="A0A8B8IUE6"/>
<feature type="domain" description="C2H2-type" evidence="10">
    <location>
        <begin position="276"/>
        <end position="303"/>
    </location>
</feature>
<dbReference type="OrthoDB" id="3437960at2759"/>
<keyword evidence="6" id="KW-0238">DNA-binding</keyword>
<keyword evidence="2 9" id="KW-0479">Metal-binding</keyword>
<dbReference type="InterPro" id="IPR013087">
    <property type="entry name" value="Znf_C2H2_type"/>
</dbReference>
<gene>
    <name evidence="13" type="primary">LOC113403787</name>
</gene>
<comment type="subcellular location">
    <subcellularLocation>
        <location evidence="1">Nucleus</location>
    </subcellularLocation>
</comment>
<name>A0A8B8IUE6_VANTA</name>
<dbReference type="SMART" id="SM00355">
    <property type="entry name" value="ZnF_C2H2"/>
    <property type="match status" value="9"/>
</dbReference>
<evidence type="ECO:0000256" key="7">
    <source>
        <dbReference type="ARBA" id="ARBA00023242"/>
    </source>
</evidence>
<keyword evidence="7" id="KW-0539">Nucleus</keyword>
<dbReference type="Proteomes" id="UP001652626">
    <property type="component" value="Chromosome 20"/>
</dbReference>
<feature type="domain" description="C2H2-type" evidence="10">
    <location>
        <begin position="360"/>
        <end position="387"/>
    </location>
</feature>
<dbReference type="Gene3D" id="3.30.160.60">
    <property type="entry name" value="Classic Zinc Finger"/>
    <property type="match status" value="9"/>
</dbReference>
<evidence type="ECO:0000259" key="11">
    <source>
        <dbReference type="PROSITE" id="PS51915"/>
    </source>
</evidence>
<feature type="domain" description="C2H2-type" evidence="10">
    <location>
        <begin position="332"/>
        <end position="359"/>
    </location>
</feature>
<dbReference type="GeneID" id="113403787"/>
<dbReference type="GO" id="GO:0008270">
    <property type="term" value="F:zinc ion binding"/>
    <property type="evidence" value="ECO:0007669"/>
    <property type="project" value="UniProtKB-UniRule"/>
</dbReference>
<evidence type="ECO:0000256" key="5">
    <source>
        <dbReference type="ARBA" id="ARBA00022833"/>
    </source>
</evidence>
<evidence type="ECO:0000256" key="1">
    <source>
        <dbReference type="ARBA" id="ARBA00004123"/>
    </source>
</evidence>
<feature type="domain" description="ZAD" evidence="11">
    <location>
        <begin position="8"/>
        <end position="85"/>
    </location>
</feature>
<accession>A0A8B8IUE6</accession>
<dbReference type="Pfam" id="PF00096">
    <property type="entry name" value="zf-C2H2"/>
    <property type="match status" value="8"/>
</dbReference>
<dbReference type="PROSITE" id="PS51915">
    <property type="entry name" value="ZAD"/>
    <property type="match status" value="1"/>
</dbReference>
<evidence type="ECO:0000259" key="10">
    <source>
        <dbReference type="PROSITE" id="PS50157"/>
    </source>
</evidence>
<evidence type="ECO:0000256" key="8">
    <source>
        <dbReference type="PROSITE-ProRule" id="PRU00042"/>
    </source>
</evidence>
<dbReference type="Gene3D" id="3.40.1800.20">
    <property type="match status" value="1"/>
</dbReference>
<feature type="domain" description="C2H2-type" evidence="10">
    <location>
        <begin position="443"/>
        <end position="471"/>
    </location>
</feature>
<evidence type="ECO:0000256" key="3">
    <source>
        <dbReference type="ARBA" id="ARBA00022737"/>
    </source>
</evidence>
<feature type="binding site" evidence="9">
    <location>
        <position position="13"/>
    </location>
    <ligand>
        <name>Zn(2+)</name>
        <dbReference type="ChEBI" id="CHEBI:29105"/>
    </ligand>
</feature>
<feature type="domain" description="C2H2-type" evidence="10">
    <location>
        <begin position="304"/>
        <end position="331"/>
    </location>
</feature>
<reference evidence="13" key="1">
    <citation type="submission" date="2025-08" db="UniProtKB">
        <authorList>
            <consortium name="RefSeq"/>
        </authorList>
    </citation>
    <scope>IDENTIFICATION</scope>
    <source>
        <tissue evidence="13">Whole body</tissue>
    </source>
</reference>
<keyword evidence="4 8" id="KW-0863">Zinc-finger</keyword>
<evidence type="ECO:0000256" key="2">
    <source>
        <dbReference type="ARBA" id="ARBA00022723"/>
    </source>
</evidence>
<keyword evidence="3" id="KW-0677">Repeat</keyword>
<dbReference type="PANTHER" id="PTHR24404">
    <property type="entry name" value="ZINC FINGER PROTEIN"/>
    <property type="match status" value="1"/>
</dbReference>
<dbReference type="PROSITE" id="PS50157">
    <property type="entry name" value="ZINC_FINGER_C2H2_2"/>
    <property type="match status" value="9"/>
</dbReference>
<evidence type="ECO:0000313" key="12">
    <source>
        <dbReference type="Proteomes" id="UP001652626"/>
    </source>
</evidence>
<dbReference type="RefSeq" id="XP_026500167.2">
    <property type="nucleotide sequence ID" value="XM_026644382.2"/>
</dbReference>
<dbReference type="InterPro" id="IPR036236">
    <property type="entry name" value="Znf_C2H2_sf"/>
</dbReference>
<feature type="binding site" evidence="9">
    <location>
        <position position="10"/>
    </location>
    <ligand>
        <name>Zn(2+)</name>
        <dbReference type="ChEBI" id="CHEBI:29105"/>
    </ligand>
</feature>
<feature type="binding site" evidence="9">
    <location>
        <position position="58"/>
    </location>
    <ligand>
        <name>Zn(2+)</name>
        <dbReference type="ChEBI" id="CHEBI:29105"/>
    </ligand>
</feature>
<protein>
    <submittedName>
        <fullName evidence="13">Zinc finger protein 558-like</fullName>
    </submittedName>
</protein>
<dbReference type="GO" id="GO:0000978">
    <property type="term" value="F:RNA polymerase II cis-regulatory region sequence-specific DNA binding"/>
    <property type="evidence" value="ECO:0007669"/>
    <property type="project" value="TreeGrafter"/>
</dbReference>
<feature type="domain" description="C2H2-type" evidence="10">
    <location>
        <begin position="220"/>
        <end position="247"/>
    </location>
</feature>
<dbReference type="PROSITE" id="PS00028">
    <property type="entry name" value="ZINC_FINGER_C2H2_1"/>
    <property type="match status" value="8"/>
</dbReference>
<dbReference type="Pfam" id="PF13894">
    <property type="entry name" value="zf-C2H2_4"/>
    <property type="match status" value="1"/>
</dbReference>
<keyword evidence="12" id="KW-1185">Reference proteome</keyword>
<dbReference type="OMA" id="CAKEEVC"/>
<feature type="domain" description="C2H2-type" evidence="10">
    <location>
        <begin position="388"/>
        <end position="415"/>
    </location>
</feature>
<evidence type="ECO:0000313" key="13">
    <source>
        <dbReference type="RefSeq" id="XP_026500167.2"/>
    </source>
</evidence>
<evidence type="ECO:0000256" key="9">
    <source>
        <dbReference type="PROSITE-ProRule" id="PRU01263"/>
    </source>
</evidence>
<dbReference type="Pfam" id="PF07776">
    <property type="entry name" value="zf-AD"/>
    <property type="match status" value="1"/>
</dbReference>
<organism evidence="12 13">
    <name type="scientific">Vanessa tameamea</name>
    <name type="common">Kamehameha butterfly</name>
    <dbReference type="NCBI Taxonomy" id="334116"/>
    <lineage>
        <taxon>Eukaryota</taxon>
        <taxon>Metazoa</taxon>
        <taxon>Ecdysozoa</taxon>
        <taxon>Arthropoda</taxon>
        <taxon>Hexapoda</taxon>
        <taxon>Insecta</taxon>
        <taxon>Pterygota</taxon>
        <taxon>Neoptera</taxon>
        <taxon>Endopterygota</taxon>
        <taxon>Lepidoptera</taxon>
        <taxon>Glossata</taxon>
        <taxon>Ditrysia</taxon>
        <taxon>Papilionoidea</taxon>
        <taxon>Nymphalidae</taxon>
        <taxon>Nymphalinae</taxon>
        <taxon>Vanessa</taxon>
    </lineage>
</organism>
<evidence type="ECO:0000256" key="4">
    <source>
        <dbReference type="ARBA" id="ARBA00022771"/>
    </source>
</evidence>
<dbReference type="GO" id="GO:0003700">
    <property type="term" value="F:DNA-binding transcription factor activity"/>
    <property type="evidence" value="ECO:0007669"/>
    <property type="project" value="TreeGrafter"/>
</dbReference>
<evidence type="ECO:0000256" key="6">
    <source>
        <dbReference type="ARBA" id="ARBA00023125"/>
    </source>
</evidence>
<feature type="domain" description="C2H2-type" evidence="10">
    <location>
        <begin position="248"/>
        <end position="275"/>
    </location>
</feature>
<dbReference type="InterPro" id="IPR050589">
    <property type="entry name" value="Ikaros_C2H2-ZF"/>
</dbReference>
<dbReference type="GO" id="GO:0005634">
    <property type="term" value="C:nucleus"/>
    <property type="evidence" value="ECO:0007669"/>
    <property type="project" value="UniProtKB-SubCell"/>
</dbReference>
<feature type="binding site" evidence="9">
    <location>
        <position position="61"/>
    </location>
    <ligand>
        <name>Zn(2+)</name>
        <dbReference type="ChEBI" id="CHEBI:29105"/>
    </ligand>
</feature>
<dbReference type="PANTHER" id="PTHR24404:SF114">
    <property type="entry name" value="KLUMPFUSS, ISOFORM B-RELATED"/>
    <property type="match status" value="1"/>
</dbReference>